<organism evidence="13 14">
    <name type="scientific">Roseateles amylovorans</name>
    <dbReference type="NCBI Taxonomy" id="2978473"/>
    <lineage>
        <taxon>Bacteria</taxon>
        <taxon>Pseudomonadati</taxon>
        <taxon>Pseudomonadota</taxon>
        <taxon>Betaproteobacteria</taxon>
        <taxon>Burkholderiales</taxon>
        <taxon>Sphaerotilaceae</taxon>
        <taxon>Roseateles</taxon>
    </lineage>
</organism>
<dbReference type="InterPro" id="IPR050626">
    <property type="entry name" value="Peptidase_M16"/>
</dbReference>
<evidence type="ECO:0000259" key="11">
    <source>
        <dbReference type="Pfam" id="PF00675"/>
    </source>
</evidence>
<evidence type="ECO:0000259" key="12">
    <source>
        <dbReference type="Pfam" id="PF05193"/>
    </source>
</evidence>
<protein>
    <submittedName>
        <fullName evidence="13">Insulinase family protein</fullName>
    </submittedName>
</protein>
<evidence type="ECO:0000256" key="5">
    <source>
        <dbReference type="ARBA" id="ARBA00022801"/>
    </source>
</evidence>
<evidence type="ECO:0000256" key="1">
    <source>
        <dbReference type="ARBA" id="ARBA00001947"/>
    </source>
</evidence>
<evidence type="ECO:0000256" key="9">
    <source>
        <dbReference type="SAM" id="Coils"/>
    </source>
</evidence>
<name>A0ABY6AZE7_9BURK</name>
<feature type="coiled-coil region" evidence="9">
    <location>
        <begin position="644"/>
        <end position="675"/>
    </location>
</feature>
<dbReference type="Gene3D" id="3.30.830.10">
    <property type="entry name" value="Metalloenzyme, LuxS/M16 peptidase-like"/>
    <property type="match status" value="4"/>
</dbReference>
<keyword evidence="14" id="KW-1185">Reference proteome</keyword>
<feature type="domain" description="Peptidase M16 N-terminal" evidence="11">
    <location>
        <begin position="99"/>
        <end position="241"/>
    </location>
</feature>
<feature type="domain" description="Peptidase M16 C-terminal" evidence="12">
    <location>
        <begin position="248"/>
        <end position="422"/>
    </location>
</feature>
<evidence type="ECO:0000256" key="7">
    <source>
        <dbReference type="ARBA" id="ARBA00023049"/>
    </source>
</evidence>
<evidence type="ECO:0000256" key="2">
    <source>
        <dbReference type="ARBA" id="ARBA00007261"/>
    </source>
</evidence>
<proteinExistence type="inferred from homology"/>
<keyword evidence="6" id="KW-0862">Zinc</keyword>
<dbReference type="InterPro" id="IPR007863">
    <property type="entry name" value="Peptidase_M16_C"/>
</dbReference>
<dbReference type="RefSeq" id="WP_261757013.1">
    <property type="nucleotide sequence ID" value="NZ_CP104562.2"/>
</dbReference>
<keyword evidence="5" id="KW-0378">Hydrolase</keyword>
<dbReference type="Pfam" id="PF00675">
    <property type="entry name" value="Peptidase_M16"/>
    <property type="match status" value="1"/>
</dbReference>
<comment type="cofactor">
    <cofactor evidence="1">
        <name>Zn(2+)</name>
        <dbReference type="ChEBI" id="CHEBI:29105"/>
    </cofactor>
</comment>
<reference evidence="13" key="1">
    <citation type="submission" date="2022-10" db="EMBL/GenBank/DDBJ databases">
        <title>Characterization and whole genome sequencing of a new Roseateles species, isolated from fresh water.</title>
        <authorList>
            <person name="Guliayeva D.Y."/>
            <person name="Akhremchuk A.E."/>
            <person name="Sikolenko M.A."/>
            <person name="Valentovich L.N."/>
            <person name="Sidarenka A.V."/>
        </authorList>
    </citation>
    <scope>NUCLEOTIDE SEQUENCE</scope>
    <source>
        <strain evidence="13">BIM B-1768</strain>
    </source>
</reference>
<evidence type="ECO:0000256" key="8">
    <source>
        <dbReference type="RuleBase" id="RU004447"/>
    </source>
</evidence>
<keyword evidence="7" id="KW-0482">Metalloprotease</keyword>
<dbReference type="EMBL" id="CP104562">
    <property type="protein sequence ID" value="UXH77271.1"/>
    <property type="molecule type" value="Genomic_DNA"/>
</dbReference>
<accession>A0ABY6AZE7</accession>
<evidence type="ECO:0000256" key="6">
    <source>
        <dbReference type="ARBA" id="ARBA00022833"/>
    </source>
</evidence>
<dbReference type="InterPro" id="IPR011249">
    <property type="entry name" value="Metalloenz_LuxS/M16"/>
</dbReference>
<evidence type="ECO:0000256" key="4">
    <source>
        <dbReference type="ARBA" id="ARBA00022723"/>
    </source>
</evidence>
<keyword evidence="10" id="KW-0732">Signal</keyword>
<feature type="domain" description="Peptidase M16 C-terminal" evidence="12">
    <location>
        <begin position="705"/>
        <end position="883"/>
    </location>
</feature>
<evidence type="ECO:0000256" key="10">
    <source>
        <dbReference type="SAM" id="SignalP"/>
    </source>
</evidence>
<dbReference type="Pfam" id="PF05193">
    <property type="entry name" value="Peptidase_M16_C"/>
    <property type="match status" value="2"/>
</dbReference>
<evidence type="ECO:0000256" key="3">
    <source>
        <dbReference type="ARBA" id="ARBA00022670"/>
    </source>
</evidence>
<sequence>MHFPVLYSRSLTVRRSMRWSVWSAAVTLSLAAGGLQAQTVTPSSAANKVSASQGVRKLGPTPAKASAKAGATQPTFVRELGGISEYRLPNGLQILLFPDEAQSTTTVNITYRVGSRHESSGEYGMAHLLEHLMFKGTPTHRRIDVDFASRGMRANGTTTADRTNYYAEFNADPKTLDFALTLEADRMVHSFIAKSALDSEMTVVRNEFELAENDPLQVLNSRVLGVAYDWHNYGHDTLGPKSDIENVPIERLQAFYKRFYRPDNATLMVAGRFDVAKTLALIGQRFGPVARPKFPIPHPYTVEPAQDGERSVVVRRIGGQPALMAYYHVPAFAHPDSAPLRVLGLLLSLEPSGQLYKALVEPRLALTAGLSGLGGTDAGGIRAFAVLPPDADRAAVEARLLDIVEGRNVAPFDEAELARVRDLAVTGYREQMKNPEALIQQISSLGVSDWRLLFQLMEDLPKVTLQDVERVRRAYLRPANRTLGRYLPSEAVERVEIPLAPPMDQRLAGLTGPPKVEDGERFDPTPKHLADRTVTRQLPSGIALSTLTKRTRGKTVTLQMKLRWGERRETFQHLGTEVVASLMSEGAVGLSKQALQDRLIQLKANLNIRSGDQGAELVISAEQDTLIDALQVAAELMQRPLLPQDAFERERASALAALEGARQELETLRQAAVRDHYNRARGVGPTDPDYLRSIDEQVANVKATSLADIQRFHADYWSANDAHVAVVGAVPDGLDAAVEQLFGAWKKPQAPQFVRHIGKADQIPAARFDAVARDKTSAAMRMRLDFALNDRHPDYLPLVVATHILGAGGLESRLSVRVRDQAGLSYGVGASLSAAHFGDDAELIIGGSFAPQNRERMLTLVGDELRRMSEQGITPDELRRAKADLMEARRQARADDGELAAGLLSQRDQGETWADEDKQDAQVQALTVEQVNAAWRRHIRLDGFVTSTVGDFKDRR</sequence>
<dbReference type="InterPro" id="IPR001431">
    <property type="entry name" value="Pept_M16_Zn_BS"/>
</dbReference>
<gene>
    <name evidence="13" type="ORF">N4261_19995</name>
</gene>
<dbReference type="PANTHER" id="PTHR43690:SF17">
    <property type="entry name" value="PROTEIN YHJJ"/>
    <property type="match status" value="1"/>
</dbReference>
<dbReference type="InterPro" id="IPR011765">
    <property type="entry name" value="Pept_M16_N"/>
</dbReference>
<comment type="similarity">
    <text evidence="2 8">Belongs to the peptidase M16 family.</text>
</comment>
<keyword evidence="9" id="KW-0175">Coiled coil</keyword>
<feature type="chain" id="PRO_5046525951" evidence="10">
    <location>
        <begin position="38"/>
        <end position="956"/>
    </location>
</feature>
<dbReference type="Proteomes" id="UP001064933">
    <property type="component" value="Chromosome"/>
</dbReference>
<keyword evidence="3" id="KW-0645">Protease</keyword>
<dbReference type="SUPFAM" id="SSF63411">
    <property type="entry name" value="LuxS/MPP-like metallohydrolase"/>
    <property type="match status" value="4"/>
</dbReference>
<dbReference type="PROSITE" id="PS00143">
    <property type="entry name" value="INSULINASE"/>
    <property type="match status" value="1"/>
</dbReference>
<dbReference type="PANTHER" id="PTHR43690">
    <property type="entry name" value="NARDILYSIN"/>
    <property type="match status" value="1"/>
</dbReference>
<evidence type="ECO:0000313" key="13">
    <source>
        <dbReference type="EMBL" id="UXH77271.1"/>
    </source>
</evidence>
<keyword evidence="4" id="KW-0479">Metal-binding</keyword>
<feature type="signal peptide" evidence="10">
    <location>
        <begin position="1"/>
        <end position="37"/>
    </location>
</feature>
<evidence type="ECO:0000313" key="14">
    <source>
        <dbReference type="Proteomes" id="UP001064933"/>
    </source>
</evidence>